<comment type="caution">
    <text evidence="2">The sequence shown here is derived from an EMBL/GenBank/DDBJ whole genome shotgun (WGS) entry which is preliminary data.</text>
</comment>
<feature type="compositionally biased region" description="Polar residues" evidence="1">
    <location>
        <begin position="1"/>
        <end position="10"/>
    </location>
</feature>
<feature type="compositionally biased region" description="Polar residues" evidence="1">
    <location>
        <begin position="143"/>
        <end position="154"/>
    </location>
</feature>
<reference evidence="2 3" key="1">
    <citation type="submission" date="2018-02" db="EMBL/GenBank/DDBJ databases">
        <title>Genome sequence of the basidiomycete white-rot fungus Phlebia centrifuga.</title>
        <authorList>
            <person name="Granchi Z."/>
            <person name="Peng M."/>
            <person name="de Vries R.P."/>
            <person name="Hilden K."/>
            <person name="Makela M.R."/>
            <person name="Grigoriev I."/>
            <person name="Riley R."/>
        </authorList>
    </citation>
    <scope>NUCLEOTIDE SEQUENCE [LARGE SCALE GENOMIC DNA]</scope>
    <source>
        <strain evidence="2 3">FBCC195</strain>
    </source>
</reference>
<protein>
    <submittedName>
        <fullName evidence="2">Uncharacterized protein</fullName>
    </submittedName>
</protein>
<dbReference type="Proteomes" id="UP000186601">
    <property type="component" value="Unassembled WGS sequence"/>
</dbReference>
<evidence type="ECO:0000313" key="3">
    <source>
        <dbReference type="Proteomes" id="UP000186601"/>
    </source>
</evidence>
<feature type="region of interest" description="Disordered" evidence="1">
    <location>
        <begin position="119"/>
        <end position="154"/>
    </location>
</feature>
<keyword evidence="3" id="KW-1185">Reference proteome</keyword>
<gene>
    <name evidence="2" type="ORF">PHLCEN_2v8130</name>
</gene>
<feature type="region of interest" description="Disordered" evidence="1">
    <location>
        <begin position="1"/>
        <end position="32"/>
    </location>
</feature>
<evidence type="ECO:0000313" key="2">
    <source>
        <dbReference type="EMBL" id="PSR76934.1"/>
    </source>
</evidence>
<proteinExistence type="predicted"/>
<name>A0A2R6NUK6_9APHY</name>
<accession>A0A2R6NUK6</accession>
<organism evidence="2 3">
    <name type="scientific">Hermanssonia centrifuga</name>
    <dbReference type="NCBI Taxonomy" id="98765"/>
    <lineage>
        <taxon>Eukaryota</taxon>
        <taxon>Fungi</taxon>
        <taxon>Dikarya</taxon>
        <taxon>Basidiomycota</taxon>
        <taxon>Agaricomycotina</taxon>
        <taxon>Agaricomycetes</taxon>
        <taxon>Polyporales</taxon>
        <taxon>Meruliaceae</taxon>
        <taxon>Hermanssonia</taxon>
    </lineage>
</organism>
<dbReference type="EMBL" id="MLYV02000824">
    <property type="protein sequence ID" value="PSR76934.1"/>
    <property type="molecule type" value="Genomic_DNA"/>
</dbReference>
<sequence length="201" mass="21815">MSAHTHSSSFGYLPGLPTPATSSRPPHLPNAGYCRLESSRLSPSTPLAATARHRTPAIVIEALTIDTTLLQTPVYSLARRRRFLPVRDQYEDPSALWPDDPTLTGTPPSIEKTQLKKISPGVVSEHPGTTGSLGRSVRFESSPRITSGPHSISPTLSFHTSANSHQISAHDKGNLFEQSVSAVAFDSAFDAIIWFQTQRGY</sequence>
<dbReference type="AlphaFoldDB" id="A0A2R6NUK6"/>
<evidence type="ECO:0000256" key="1">
    <source>
        <dbReference type="SAM" id="MobiDB-lite"/>
    </source>
</evidence>